<gene>
    <name evidence="2" type="ORF">PQG43_10660</name>
</gene>
<dbReference type="PROSITE" id="PS51257">
    <property type="entry name" value="PROKAR_LIPOPROTEIN"/>
    <property type="match status" value="1"/>
</dbReference>
<reference evidence="2 3" key="1">
    <citation type="submission" date="2023-03" db="EMBL/GenBank/DDBJ databases">
        <title>Genome sequencing of Aquirufa.</title>
        <authorList>
            <person name="Pitt A."/>
            <person name="Hahn M.W."/>
        </authorList>
    </citation>
    <scope>NUCLEOTIDE SEQUENCE [LARGE SCALE GENOMIC DNA]</scope>
    <source>
        <strain evidence="2 3">WAEICH-18A</strain>
    </source>
</reference>
<organism evidence="2 3">
    <name type="scientific">Aquirufa aurantiipilula</name>
    <dbReference type="NCBI Taxonomy" id="2696561"/>
    <lineage>
        <taxon>Bacteria</taxon>
        <taxon>Pseudomonadati</taxon>
        <taxon>Bacteroidota</taxon>
        <taxon>Cytophagia</taxon>
        <taxon>Cytophagales</taxon>
        <taxon>Flectobacillaceae</taxon>
        <taxon>Aquirufa</taxon>
    </lineage>
</organism>
<keyword evidence="1" id="KW-0732">Signal</keyword>
<feature type="chain" id="PRO_5046980736" description="Nuclear transport factor 2 family protein" evidence="1">
    <location>
        <begin position="19"/>
        <end position="171"/>
    </location>
</feature>
<name>A0ABT6BLJ1_9BACT</name>
<accession>A0ABT6BLJ1</accession>
<evidence type="ECO:0000313" key="2">
    <source>
        <dbReference type="EMBL" id="MDF5691327.1"/>
    </source>
</evidence>
<comment type="caution">
    <text evidence="2">The sequence shown here is derived from an EMBL/GenBank/DDBJ whole genome shotgun (WGS) entry which is preliminary data.</text>
</comment>
<proteinExistence type="predicted"/>
<dbReference type="EMBL" id="JARJOW010000007">
    <property type="protein sequence ID" value="MDF5691327.1"/>
    <property type="molecule type" value="Genomic_DNA"/>
</dbReference>
<feature type="signal peptide" evidence="1">
    <location>
        <begin position="1"/>
        <end position="18"/>
    </location>
</feature>
<evidence type="ECO:0008006" key="4">
    <source>
        <dbReference type="Google" id="ProtNLM"/>
    </source>
</evidence>
<protein>
    <recommendedName>
        <fullName evidence="4">Nuclear transport factor 2 family protein</fullName>
    </recommendedName>
</protein>
<keyword evidence="3" id="KW-1185">Reference proteome</keyword>
<dbReference type="RefSeq" id="WP_276344633.1">
    <property type="nucleotide sequence ID" value="NZ_JARJOW010000007.1"/>
</dbReference>
<evidence type="ECO:0000313" key="3">
    <source>
        <dbReference type="Proteomes" id="UP001321344"/>
    </source>
</evidence>
<sequence length="171" mass="19138">MNKIIYLLLASSILLACAKKEEANSPKMPNQNGYTVITSENIDMVKKFNDLAIAFDTAAMRAMYSSPQDTINDNLMKLTVGQSLQNLAQLNAAHIKPTIKKYGALWETINDEPNPKGVKNIVIAYIIMNLNNGKESKDVLLQQVCAIKDGKIVEEWDVYDTKPFEELMKAK</sequence>
<evidence type="ECO:0000256" key="1">
    <source>
        <dbReference type="SAM" id="SignalP"/>
    </source>
</evidence>
<dbReference type="Proteomes" id="UP001321344">
    <property type="component" value="Unassembled WGS sequence"/>
</dbReference>